<dbReference type="InterPro" id="IPR001584">
    <property type="entry name" value="Integrase_cat-core"/>
</dbReference>
<feature type="non-terminal residue" evidence="3">
    <location>
        <position position="1"/>
    </location>
</feature>
<sequence>ALRDQFADNVRDPLLRKELKRMVRSNSSSKFLEVREEALHWAEEDEKMRPTNRNVSSEAVSTTQSNKEMDKVLQALEEQRKSIDNLSQTLISLSRSNNNIQRNQGGRGGRNPSLRGFDERGNRICFKCQGVGHIANTSQRQNDGLPPSNGPPRNTAPPSSYVHSQDTSAPNGLPPQSRVGHGWLKLTAANGLEIPYLGYFELDIEAFGLNVPRRGILVVKDSANDAMRAWKRDVPGLLGMNVLCEMGQVLAKFEGTEFLSKVDPVWSQPIQAAKRRANTSVRGIVRVAGKRAVRIPASSVTTIPATGWGGQVKCEMAMPRTRIGVLHAVSNIESGVEFKRVSVNEEMVTVQDSENTSIPDVVDNTECPCNGLSPEQQEKLDALLNKHASVFSKSDDDIGYTETVKHKIRTEDDIPVTQPYRRIPPNQYQEVKEHIQKLLDSSVIRESPQQTYVANTEHNVPKSGTKSFPSYSKSELMQMQQSDPTISAFLKFWTVGRKPDAKEKKDLTIGTCVLLQQWKRLELKDGRSTVAKVLVKEWFQKYGTPERIHSDQGRNFESAIIQELCRIYGIKKSRTTPYHPQGNAQCERFNPTLHDLLKSLPPQKKRRWTEYLPELLYAYNCTPHGTTGYSPYHLLFGRSPRLPVDLLLGEEEDEPQKQSANEWLTKHQTCLRYAWEKAGEHIRESAEKRKQRNDSKVYPPDIKVGELVYLRKRVLGRNKIQDAWEPTMFIVTEVPTKDGGPYTVVPYSGRGAPKKVSRVELQPCPMKSDPPQPIQPMTIKCVPNRAIHEDTSSTDTESEFMLLVNTPSSPRGEQI</sequence>
<dbReference type="FunFam" id="3.30.420.10:FF:000032">
    <property type="entry name" value="Retrovirus-related Pol polyprotein from transposon 297-like Protein"/>
    <property type="match status" value="1"/>
</dbReference>
<evidence type="ECO:0000256" key="1">
    <source>
        <dbReference type="SAM" id="MobiDB-lite"/>
    </source>
</evidence>
<dbReference type="SUPFAM" id="SSF56672">
    <property type="entry name" value="DNA/RNA polymerases"/>
    <property type="match status" value="1"/>
</dbReference>
<feature type="compositionally biased region" description="Low complexity" evidence="1">
    <location>
        <begin position="94"/>
        <end position="104"/>
    </location>
</feature>
<organism evidence="3 4">
    <name type="scientific">Paramuricea clavata</name>
    <name type="common">Red gorgonian</name>
    <name type="synonym">Violescent sea-whip</name>
    <dbReference type="NCBI Taxonomy" id="317549"/>
    <lineage>
        <taxon>Eukaryota</taxon>
        <taxon>Metazoa</taxon>
        <taxon>Cnidaria</taxon>
        <taxon>Anthozoa</taxon>
        <taxon>Octocorallia</taxon>
        <taxon>Malacalcyonacea</taxon>
        <taxon>Plexauridae</taxon>
        <taxon>Paramuricea</taxon>
    </lineage>
</organism>
<dbReference type="GO" id="GO:0015074">
    <property type="term" value="P:DNA integration"/>
    <property type="evidence" value="ECO:0007669"/>
    <property type="project" value="InterPro"/>
</dbReference>
<comment type="caution">
    <text evidence="3">The sequence shown here is derived from an EMBL/GenBank/DDBJ whole genome shotgun (WGS) entry which is preliminary data.</text>
</comment>
<dbReference type="GO" id="GO:0003676">
    <property type="term" value="F:nucleic acid binding"/>
    <property type="evidence" value="ECO:0007669"/>
    <property type="project" value="InterPro"/>
</dbReference>
<dbReference type="EMBL" id="CACRXK020010317">
    <property type="protein sequence ID" value="CAB4019143.1"/>
    <property type="molecule type" value="Genomic_DNA"/>
</dbReference>
<feature type="compositionally biased region" description="Polar residues" evidence="1">
    <location>
        <begin position="51"/>
        <end position="66"/>
    </location>
</feature>
<feature type="compositionally biased region" description="Polar residues" evidence="1">
    <location>
        <begin position="156"/>
        <end position="170"/>
    </location>
</feature>
<feature type="region of interest" description="Disordered" evidence="1">
    <location>
        <begin position="46"/>
        <end position="67"/>
    </location>
</feature>
<reference evidence="3" key="1">
    <citation type="submission" date="2020-04" db="EMBL/GenBank/DDBJ databases">
        <authorList>
            <person name="Alioto T."/>
            <person name="Alioto T."/>
            <person name="Gomez Garrido J."/>
        </authorList>
    </citation>
    <scope>NUCLEOTIDE SEQUENCE</scope>
    <source>
        <strain evidence="3">A484AB</strain>
    </source>
</reference>
<gene>
    <name evidence="3" type="ORF">PACLA_8A057420</name>
</gene>
<feature type="region of interest" description="Disordered" evidence="1">
    <location>
        <begin position="136"/>
        <end position="176"/>
    </location>
</feature>
<dbReference type="InterPro" id="IPR043502">
    <property type="entry name" value="DNA/RNA_pol_sf"/>
</dbReference>
<dbReference type="InterPro" id="IPR036397">
    <property type="entry name" value="RNaseH_sf"/>
</dbReference>
<dbReference type="PANTHER" id="PTHR37984:SF15">
    <property type="entry name" value="INTEGRASE CATALYTIC DOMAIN-CONTAINING PROTEIN"/>
    <property type="match status" value="1"/>
</dbReference>
<feature type="domain" description="Integrase catalytic" evidence="2">
    <location>
        <begin position="480"/>
        <end position="639"/>
    </location>
</feature>
<feature type="region of interest" description="Disordered" evidence="1">
    <location>
        <begin position="94"/>
        <end position="116"/>
    </location>
</feature>
<keyword evidence="4" id="KW-1185">Reference proteome</keyword>
<dbReference type="AlphaFoldDB" id="A0A6S7INL5"/>
<protein>
    <submittedName>
        <fullName evidence="3">Transposon Ty3-I Gag-Pol poly</fullName>
    </submittedName>
</protein>
<dbReference type="InterPro" id="IPR050951">
    <property type="entry name" value="Retrovirus_Pol_polyprotein"/>
</dbReference>
<dbReference type="PROSITE" id="PS50994">
    <property type="entry name" value="INTEGRASE"/>
    <property type="match status" value="1"/>
</dbReference>
<dbReference type="Proteomes" id="UP001152795">
    <property type="component" value="Unassembled WGS sequence"/>
</dbReference>
<dbReference type="PANTHER" id="PTHR37984">
    <property type="entry name" value="PROTEIN CBG26694"/>
    <property type="match status" value="1"/>
</dbReference>
<dbReference type="Gene3D" id="3.10.10.10">
    <property type="entry name" value="HIV Type 1 Reverse Transcriptase, subunit A, domain 1"/>
    <property type="match status" value="1"/>
</dbReference>
<name>A0A6S7INL5_PARCT</name>
<proteinExistence type="predicted"/>
<dbReference type="SUPFAM" id="SSF53098">
    <property type="entry name" value="Ribonuclease H-like"/>
    <property type="match status" value="1"/>
</dbReference>
<dbReference type="OrthoDB" id="10062030at2759"/>
<dbReference type="InterPro" id="IPR012337">
    <property type="entry name" value="RNaseH-like_sf"/>
</dbReference>
<evidence type="ECO:0000259" key="2">
    <source>
        <dbReference type="PROSITE" id="PS50994"/>
    </source>
</evidence>
<evidence type="ECO:0000313" key="3">
    <source>
        <dbReference type="EMBL" id="CAB4019143.1"/>
    </source>
</evidence>
<dbReference type="Gene3D" id="3.30.420.10">
    <property type="entry name" value="Ribonuclease H-like superfamily/Ribonuclease H"/>
    <property type="match status" value="1"/>
</dbReference>
<accession>A0A6S7INL5</accession>
<evidence type="ECO:0000313" key="4">
    <source>
        <dbReference type="Proteomes" id="UP001152795"/>
    </source>
</evidence>